<proteinExistence type="predicted"/>
<organism evidence="1 2">
    <name type="scientific">Perkinsus olseni</name>
    <name type="common">Perkinsus atlanticus</name>
    <dbReference type="NCBI Taxonomy" id="32597"/>
    <lineage>
        <taxon>Eukaryota</taxon>
        <taxon>Sar</taxon>
        <taxon>Alveolata</taxon>
        <taxon>Perkinsozoa</taxon>
        <taxon>Perkinsea</taxon>
        <taxon>Perkinsida</taxon>
        <taxon>Perkinsidae</taxon>
        <taxon>Perkinsus</taxon>
    </lineage>
</organism>
<dbReference type="EMBL" id="JABANO010018997">
    <property type="protein sequence ID" value="KAF4730913.1"/>
    <property type="molecule type" value="Genomic_DNA"/>
</dbReference>
<dbReference type="AlphaFoldDB" id="A0A7J6SDL8"/>
<sequence length="134" mass="14980">AVQKKSVELSWGDAISYTTPSYVLPGSDGQVARRQSRQLKGTDIVFCVRVRILVNKPLSAQHRRLAFHALHPKMELCISSLYRGVGSVKNWSAAEGSLFLIAGKARRRVVVQQPAYRGFEDVLEVDQSLKLSER</sequence>
<feature type="non-terminal residue" evidence="1">
    <location>
        <position position="134"/>
    </location>
</feature>
<keyword evidence="2" id="KW-1185">Reference proteome</keyword>
<dbReference type="Proteomes" id="UP000553632">
    <property type="component" value="Unassembled WGS sequence"/>
</dbReference>
<evidence type="ECO:0000313" key="1">
    <source>
        <dbReference type="EMBL" id="KAF4730913.1"/>
    </source>
</evidence>
<evidence type="ECO:0000313" key="2">
    <source>
        <dbReference type="Proteomes" id="UP000553632"/>
    </source>
</evidence>
<name>A0A7J6SDL8_PEROL</name>
<protein>
    <submittedName>
        <fullName evidence="1">Uncharacterized protein</fullName>
    </submittedName>
</protein>
<gene>
    <name evidence="1" type="ORF">FOZ63_006871</name>
</gene>
<accession>A0A7J6SDL8</accession>
<reference evidence="1 2" key="1">
    <citation type="submission" date="2020-04" db="EMBL/GenBank/DDBJ databases">
        <title>Perkinsus olseni comparative genomics.</title>
        <authorList>
            <person name="Bogema D.R."/>
        </authorList>
    </citation>
    <scope>NUCLEOTIDE SEQUENCE [LARGE SCALE GENOMIC DNA]</scope>
    <source>
        <strain evidence="1 2">ATCC PRA-207</strain>
    </source>
</reference>
<comment type="caution">
    <text evidence="1">The sequence shown here is derived from an EMBL/GenBank/DDBJ whole genome shotgun (WGS) entry which is preliminary data.</text>
</comment>